<reference evidence="3 4" key="1">
    <citation type="submission" date="2023-02" db="EMBL/GenBank/DDBJ databases">
        <title>Bacterial whole genome sequence for Curvibacter sp. HBC28.</title>
        <authorList>
            <person name="Le V."/>
            <person name="Ko S.-R."/>
            <person name="Ahn C.-Y."/>
            <person name="Oh H.-M."/>
        </authorList>
    </citation>
    <scope>NUCLEOTIDE SEQUENCE [LARGE SCALE GENOMIC DNA]</scope>
    <source>
        <strain evidence="3 4">HBC28</strain>
    </source>
</reference>
<organism evidence="3 4">
    <name type="scientific">Curvibacter microcysteis</name>
    <dbReference type="NCBI Taxonomy" id="3026419"/>
    <lineage>
        <taxon>Bacteria</taxon>
        <taxon>Pseudomonadati</taxon>
        <taxon>Pseudomonadota</taxon>
        <taxon>Betaproteobacteria</taxon>
        <taxon>Burkholderiales</taxon>
        <taxon>Comamonadaceae</taxon>
        <taxon>Curvibacter</taxon>
    </lineage>
</organism>
<keyword evidence="2" id="KW-0732">Signal</keyword>
<proteinExistence type="inferred from homology"/>
<evidence type="ECO:0000313" key="4">
    <source>
        <dbReference type="Proteomes" id="UP001528672"/>
    </source>
</evidence>
<comment type="similarity">
    <text evidence="1">Belongs to the UPF0065 (bug) family.</text>
</comment>
<dbReference type="PIRSF" id="PIRSF017082">
    <property type="entry name" value="YflP"/>
    <property type="match status" value="1"/>
</dbReference>
<comment type="caution">
    <text evidence="3">The sequence shown here is derived from an EMBL/GenBank/DDBJ whole genome shotgun (WGS) entry which is preliminary data.</text>
</comment>
<name>A0ABT5M9N3_9BURK</name>
<dbReference type="InterPro" id="IPR005064">
    <property type="entry name" value="BUG"/>
</dbReference>
<sequence>MKKPLLPLLNRLKILACGLVLVGTNALAAYPDKPVRIVLPFPAGAAADTAMRVIATRLSEQLKQPVIIDNKPGAPGFQSVASAPADGYTLILGAGSHIVTEPMIKTRLAYQPERDLTPVGMVLTNTPVFTATPSLGVKSLGGLLSLLKSKPGELNYSSGGVGSPNHLAMEAFQQATGTRLVNIPYKGGAPSVNDLVAGHVQVGINAIPSVIQYIQVGKLQPLAVAATKRHASLPQVPTFSELGVSGLEYEIWYGLFAPAKTPKALVLHMNQALQACLGDPGVVRQLRDQGAEPSPGSAEALTAYIKRDTEKWRQVIRQSGIRPE</sequence>
<dbReference type="Proteomes" id="UP001528672">
    <property type="component" value="Unassembled WGS sequence"/>
</dbReference>
<accession>A0ABT5M9N3</accession>
<dbReference type="PANTHER" id="PTHR42928">
    <property type="entry name" value="TRICARBOXYLATE-BINDING PROTEIN"/>
    <property type="match status" value="1"/>
</dbReference>
<gene>
    <name evidence="3" type="ORF">PSQ39_01430</name>
</gene>
<evidence type="ECO:0000313" key="3">
    <source>
        <dbReference type="EMBL" id="MDD0813283.1"/>
    </source>
</evidence>
<feature type="signal peptide" evidence="2">
    <location>
        <begin position="1"/>
        <end position="28"/>
    </location>
</feature>
<dbReference type="RefSeq" id="WP_273924811.1">
    <property type="nucleotide sequence ID" value="NZ_JAQSIO010000001.1"/>
</dbReference>
<keyword evidence="4" id="KW-1185">Reference proteome</keyword>
<feature type="chain" id="PRO_5046547919" evidence="2">
    <location>
        <begin position="29"/>
        <end position="324"/>
    </location>
</feature>
<dbReference type="Gene3D" id="3.40.190.10">
    <property type="entry name" value="Periplasmic binding protein-like II"/>
    <property type="match status" value="1"/>
</dbReference>
<dbReference type="PANTHER" id="PTHR42928:SF5">
    <property type="entry name" value="BLR1237 PROTEIN"/>
    <property type="match status" value="1"/>
</dbReference>
<protein>
    <submittedName>
        <fullName evidence="3">Tripartite tricarboxylate transporter substrate-binding protein</fullName>
    </submittedName>
</protein>
<dbReference type="EMBL" id="JAQSIO010000001">
    <property type="protein sequence ID" value="MDD0813283.1"/>
    <property type="molecule type" value="Genomic_DNA"/>
</dbReference>
<dbReference type="SUPFAM" id="SSF53850">
    <property type="entry name" value="Periplasmic binding protein-like II"/>
    <property type="match status" value="1"/>
</dbReference>
<evidence type="ECO:0000256" key="1">
    <source>
        <dbReference type="ARBA" id="ARBA00006987"/>
    </source>
</evidence>
<dbReference type="Pfam" id="PF03401">
    <property type="entry name" value="TctC"/>
    <property type="match status" value="1"/>
</dbReference>
<dbReference type="Gene3D" id="3.40.190.150">
    <property type="entry name" value="Bordetella uptake gene, domain 1"/>
    <property type="match status" value="1"/>
</dbReference>
<evidence type="ECO:0000256" key="2">
    <source>
        <dbReference type="SAM" id="SignalP"/>
    </source>
</evidence>
<dbReference type="InterPro" id="IPR042100">
    <property type="entry name" value="Bug_dom1"/>
</dbReference>